<name>A0ABN3LVL7_9ACTN</name>
<sequence length="539" mass="59206">MLTEGTYPHVHGGVSTWCDQLVRGMPEVDFHVLALTGSGREPVTWELPANLYRHTSFPLWGPARGRGRPLIGRERRRFTDVYERFLLSILDPSAGCDFGESLYALAALARRGRLSSALRSESVLRSLMWIWTMPHLETAAARPTVHDALTATDLLEHALRPLAAPVPADSVAHAVSSGLATLPALAAQHFDDVPFLLTEHGIYLRERYLGYRSAAQRWPVKALMLGFYRELNSLGYRKADLITPCNQYNRRWEERGGAPTDRIRTVYNGVDPHAFPLAGPEPAVPTLSWCGRVDPIKDLETLVRAYAIARAELPQLRLRLFGPVPAGNEDYRTKLEKLAADLGVGDGITYEGRVSDVASAYAAGSLVMLSSISEGFPFSLIEAMSCGRATVSTDVGGVREAVGDTGLVVPPREPAVMAEAVTTLLRDHQRRAELGRRARQRVVDQFTLRRSVDGFRRIYLELAGQPLPEPPVEDTRDWTLQLRIADPWRELVTEDDLVTGDERTTGDDLVTGNGPAAEDGLAGGDELLTTADFVTGEAA</sequence>
<reference evidence="4 5" key="1">
    <citation type="journal article" date="2019" name="Int. J. Syst. Evol. Microbiol.">
        <title>The Global Catalogue of Microorganisms (GCM) 10K type strain sequencing project: providing services to taxonomists for standard genome sequencing and annotation.</title>
        <authorList>
            <consortium name="The Broad Institute Genomics Platform"/>
            <consortium name="The Broad Institute Genome Sequencing Center for Infectious Disease"/>
            <person name="Wu L."/>
            <person name="Ma J."/>
        </authorList>
    </citation>
    <scope>NUCLEOTIDE SEQUENCE [LARGE SCALE GENOMIC DNA]</scope>
    <source>
        <strain evidence="4 5">JCM 5062</strain>
    </source>
</reference>
<dbReference type="PANTHER" id="PTHR12526:SF636">
    <property type="entry name" value="BLL3647 PROTEIN"/>
    <property type="match status" value="1"/>
</dbReference>
<proteinExistence type="predicted"/>
<dbReference type="PANTHER" id="PTHR12526">
    <property type="entry name" value="GLYCOSYLTRANSFERASE"/>
    <property type="match status" value="1"/>
</dbReference>
<evidence type="ECO:0000313" key="4">
    <source>
        <dbReference type="EMBL" id="GAA2491196.1"/>
    </source>
</evidence>
<dbReference type="Pfam" id="PF13692">
    <property type="entry name" value="Glyco_trans_1_4"/>
    <property type="match status" value="1"/>
</dbReference>
<keyword evidence="5" id="KW-1185">Reference proteome</keyword>
<dbReference type="Gene3D" id="3.40.50.2000">
    <property type="entry name" value="Glycogen Phosphorylase B"/>
    <property type="match status" value="2"/>
</dbReference>
<dbReference type="InterPro" id="IPR047691">
    <property type="entry name" value="PelF-like"/>
</dbReference>
<dbReference type="NCBIfam" id="NF038011">
    <property type="entry name" value="PelF"/>
    <property type="match status" value="1"/>
</dbReference>
<dbReference type="InterPro" id="IPR022622">
    <property type="entry name" value="DUF3492"/>
</dbReference>
<comment type="caution">
    <text evidence="4">The sequence shown here is derived from an EMBL/GenBank/DDBJ whole genome shotgun (WGS) entry which is preliminary data.</text>
</comment>
<feature type="domain" description="DUF3492" evidence="3">
    <location>
        <begin position="1"/>
        <end position="260"/>
    </location>
</feature>
<organism evidence="4 5">
    <name type="scientific">Streptomyces gobitricini</name>
    <dbReference type="NCBI Taxonomy" id="68211"/>
    <lineage>
        <taxon>Bacteria</taxon>
        <taxon>Bacillati</taxon>
        <taxon>Actinomycetota</taxon>
        <taxon>Actinomycetes</taxon>
        <taxon>Kitasatosporales</taxon>
        <taxon>Streptomycetaceae</taxon>
        <taxon>Streptomyces</taxon>
    </lineage>
</organism>
<protein>
    <recommendedName>
        <fullName evidence="1">D-inositol 3-phosphate glycosyltransferase</fullName>
    </recommendedName>
</protein>
<dbReference type="EMBL" id="BAAASR010000014">
    <property type="protein sequence ID" value="GAA2491196.1"/>
    <property type="molecule type" value="Genomic_DNA"/>
</dbReference>
<accession>A0ABN3LVL7</accession>
<dbReference type="SUPFAM" id="SSF53756">
    <property type="entry name" value="UDP-Glycosyltransferase/glycogen phosphorylase"/>
    <property type="match status" value="1"/>
</dbReference>
<evidence type="ECO:0000313" key="5">
    <source>
        <dbReference type="Proteomes" id="UP001499942"/>
    </source>
</evidence>
<dbReference type="Proteomes" id="UP001499942">
    <property type="component" value="Unassembled WGS sequence"/>
</dbReference>
<evidence type="ECO:0000259" key="3">
    <source>
        <dbReference type="Pfam" id="PF11997"/>
    </source>
</evidence>
<evidence type="ECO:0000256" key="1">
    <source>
        <dbReference type="ARBA" id="ARBA00021292"/>
    </source>
</evidence>
<feature type="region of interest" description="Disordered" evidence="2">
    <location>
        <begin position="496"/>
        <end position="524"/>
    </location>
</feature>
<dbReference type="Pfam" id="PF11997">
    <property type="entry name" value="DUF3492"/>
    <property type="match status" value="1"/>
</dbReference>
<evidence type="ECO:0000256" key="2">
    <source>
        <dbReference type="SAM" id="MobiDB-lite"/>
    </source>
</evidence>
<gene>
    <name evidence="4" type="primary">pelF</name>
    <name evidence="4" type="ORF">GCM10010393_23850</name>
</gene>